<dbReference type="AlphaFoldDB" id="A0AAN9LWE6"/>
<dbReference type="Proteomes" id="UP001367508">
    <property type="component" value="Unassembled WGS sequence"/>
</dbReference>
<keyword evidence="2" id="KW-1185">Reference proteome</keyword>
<reference evidence="1 2" key="1">
    <citation type="submission" date="2024-01" db="EMBL/GenBank/DDBJ databases">
        <title>The genomes of 5 underutilized Papilionoideae crops provide insights into root nodulation and disease resistanc.</title>
        <authorList>
            <person name="Jiang F."/>
        </authorList>
    </citation>
    <scope>NUCLEOTIDE SEQUENCE [LARGE SCALE GENOMIC DNA]</scope>
    <source>
        <strain evidence="1">LVBAO_FW01</strain>
        <tissue evidence="1">Leaves</tissue>
    </source>
</reference>
<evidence type="ECO:0000313" key="1">
    <source>
        <dbReference type="EMBL" id="KAK7343645.1"/>
    </source>
</evidence>
<evidence type="ECO:0000313" key="2">
    <source>
        <dbReference type="Proteomes" id="UP001367508"/>
    </source>
</evidence>
<comment type="caution">
    <text evidence="1">The sequence shown here is derived from an EMBL/GenBank/DDBJ whole genome shotgun (WGS) entry which is preliminary data.</text>
</comment>
<dbReference type="EMBL" id="JAYMYQ010000003">
    <property type="protein sequence ID" value="KAK7343645.1"/>
    <property type="molecule type" value="Genomic_DNA"/>
</dbReference>
<protein>
    <submittedName>
        <fullName evidence="1">Uncharacterized protein</fullName>
    </submittedName>
</protein>
<sequence length="119" mass="13711">MCKKWSTLCNKIIKIIKVCCSKELIFSKFLSCDNVKPLIQVVNARRKSKKDYAFLDHRPAYVGTECSPKTLTLILAKTKVKRYEFEVGSYMMRRKILEIDKGCGIFLMEQAMSMGTILC</sequence>
<name>A0AAN9LWE6_CANGL</name>
<accession>A0AAN9LWE6</accession>
<gene>
    <name evidence="1" type="ORF">VNO77_12552</name>
</gene>
<organism evidence="1 2">
    <name type="scientific">Canavalia gladiata</name>
    <name type="common">Sword bean</name>
    <name type="synonym">Dolichos gladiatus</name>
    <dbReference type="NCBI Taxonomy" id="3824"/>
    <lineage>
        <taxon>Eukaryota</taxon>
        <taxon>Viridiplantae</taxon>
        <taxon>Streptophyta</taxon>
        <taxon>Embryophyta</taxon>
        <taxon>Tracheophyta</taxon>
        <taxon>Spermatophyta</taxon>
        <taxon>Magnoliopsida</taxon>
        <taxon>eudicotyledons</taxon>
        <taxon>Gunneridae</taxon>
        <taxon>Pentapetalae</taxon>
        <taxon>rosids</taxon>
        <taxon>fabids</taxon>
        <taxon>Fabales</taxon>
        <taxon>Fabaceae</taxon>
        <taxon>Papilionoideae</taxon>
        <taxon>50 kb inversion clade</taxon>
        <taxon>NPAAA clade</taxon>
        <taxon>indigoferoid/millettioid clade</taxon>
        <taxon>Phaseoleae</taxon>
        <taxon>Canavalia</taxon>
    </lineage>
</organism>
<proteinExistence type="predicted"/>